<dbReference type="SUPFAM" id="SSF53335">
    <property type="entry name" value="S-adenosyl-L-methionine-dependent methyltransferases"/>
    <property type="match status" value="1"/>
</dbReference>
<keyword evidence="1" id="KW-0472">Membrane</keyword>
<evidence type="ECO:0000256" key="1">
    <source>
        <dbReference type="SAM" id="Phobius"/>
    </source>
</evidence>
<keyword evidence="1" id="KW-1133">Transmembrane helix</keyword>
<keyword evidence="2" id="KW-0808">Transferase</keyword>
<feature type="transmembrane region" description="Helical" evidence="1">
    <location>
        <begin position="302"/>
        <end position="323"/>
    </location>
</feature>
<reference evidence="2" key="1">
    <citation type="journal article" date="2020" name="mSystems">
        <title>Genome- and Community-Level Interaction Insights into Carbon Utilization and Element Cycling Functions of Hydrothermarchaeota in Hydrothermal Sediment.</title>
        <authorList>
            <person name="Zhou Z."/>
            <person name="Liu Y."/>
            <person name="Xu W."/>
            <person name="Pan J."/>
            <person name="Luo Z.H."/>
            <person name="Li M."/>
        </authorList>
    </citation>
    <scope>NUCLEOTIDE SEQUENCE [LARGE SCALE GENOMIC DNA]</scope>
    <source>
        <strain evidence="2">SpSt-626</strain>
    </source>
</reference>
<protein>
    <submittedName>
        <fullName evidence="2">Class I SAM-dependent methyltransferase</fullName>
    </submittedName>
</protein>
<dbReference type="AlphaFoldDB" id="A0A7V4ABI5"/>
<accession>A0A7V4ABI5</accession>
<dbReference type="Gene3D" id="3.40.50.150">
    <property type="entry name" value="Vaccinia Virus protein VP39"/>
    <property type="match status" value="1"/>
</dbReference>
<dbReference type="GO" id="GO:0032259">
    <property type="term" value="P:methylation"/>
    <property type="evidence" value="ECO:0007669"/>
    <property type="project" value="UniProtKB-KW"/>
</dbReference>
<dbReference type="GO" id="GO:0008168">
    <property type="term" value="F:methyltransferase activity"/>
    <property type="evidence" value="ECO:0007669"/>
    <property type="project" value="UniProtKB-KW"/>
</dbReference>
<comment type="caution">
    <text evidence="2">The sequence shown here is derived from an EMBL/GenBank/DDBJ whole genome shotgun (WGS) entry which is preliminary data.</text>
</comment>
<dbReference type="CDD" id="cd02440">
    <property type="entry name" value="AdoMet_MTases"/>
    <property type="match status" value="1"/>
</dbReference>
<organism evidence="2">
    <name type="scientific">candidate division WOR-3 bacterium</name>
    <dbReference type="NCBI Taxonomy" id="2052148"/>
    <lineage>
        <taxon>Bacteria</taxon>
        <taxon>Bacteria division WOR-3</taxon>
    </lineage>
</organism>
<name>A0A7V4ABI5_UNCW3</name>
<dbReference type="Pfam" id="PF13489">
    <property type="entry name" value="Methyltransf_23"/>
    <property type="match status" value="1"/>
</dbReference>
<dbReference type="PANTHER" id="PTHR43861:SF6">
    <property type="entry name" value="METHYLTRANSFERASE TYPE 11"/>
    <property type="match status" value="1"/>
</dbReference>
<keyword evidence="2" id="KW-0489">Methyltransferase</keyword>
<proteinExistence type="predicted"/>
<keyword evidence="1" id="KW-0812">Transmembrane</keyword>
<sequence>MKEPTLLECPVCQTKKEESAFIETYISPFNNQEYKLYHCETCDLQWWEPLKIIPEFYEGEGEEGYKTFHLGLREEIGENHKMFFEYFPLKSGKLLDVGCGDGVFLKEAQKAGFEVWGIDFDSKSIRVCQEKWGLKNTFAMSPQEFAKFCQKEGLKFDVITFFEVLEHQDRPVEFLEAIKSMLKPGGYIAGSVPNRDSWMWRMSGRKISKGDFPPHHFLRFSKEALAVFIKKMGFIEIFIKPTPVKISEVAFYFQLLITGERINRFLRKTITTHELAGEGTSIYKKLPTWRKAIFKGLKGLRFGIFLFPALVVKYVSEGMLLYFQSRSKHGK</sequence>
<evidence type="ECO:0000313" key="2">
    <source>
        <dbReference type="EMBL" id="HGM97552.1"/>
    </source>
</evidence>
<gene>
    <name evidence="2" type="ORF">ENT96_00680</name>
</gene>
<dbReference type="PANTHER" id="PTHR43861">
    <property type="entry name" value="TRANS-ACONITATE 2-METHYLTRANSFERASE-RELATED"/>
    <property type="match status" value="1"/>
</dbReference>
<dbReference type="InterPro" id="IPR029063">
    <property type="entry name" value="SAM-dependent_MTases_sf"/>
</dbReference>
<dbReference type="EMBL" id="DTAR01000059">
    <property type="protein sequence ID" value="HGM97552.1"/>
    <property type="molecule type" value="Genomic_DNA"/>
</dbReference>